<evidence type="ECO:0000256" key="6">
    <source>
        <dbReference type="ARBA" id="ARBA00022989"/>
    </source>
</evidence>
<evidence type="ECO:0000256" key="8">
    <source>
        <dbReference type="SAM" id="Phobius"/>
    </source>
</evidence>
<name>A0ABU0FJF5_9HYPH</name>
<protein>
    <submittedName>
        <fullName evidence="11">ATP-binding cassette subfamily B protein</fullName>
    </submittedName>
</protein>
<dbReference type="PANTHER" id="PTHR24221">
    <property type="entry name" value="ATP-BINDING CASSETTE SUB-FAMILY B"/>
    <property type="match status" value="1"/>
</dbReference>
<dbReference type="InterPro" id="IPR003593">
    <property type="entry name" value="AAA+_ATPase"/>
</dbReference>
<evidence type="ECO:0000256" key="1">
    <source>
        <dbReference type="ARBA" id="ARBA00004651"/>
    </source>
</evidence>
<dbReference type="Pfam" id="PF00005">
    <property type="entry name" value="ABC_tran"/>
    <property type="match status" value="1"/>
</dbReference>
<keyword evidence="3 8" id="KW-0812">Transmembrane</keyword>
<feature type="transmembrane region" description="Helical" evidence="8">
    <location>
        <begin position="6"/>
        <end position="27"/>
    </location>
</feature>
<evidence type="ECO:0000256" key="4">
    <source>
        <dbReference type="ARBA" id="ARBA00022741"/>
    </source>
</evidence>
<dbReference type="PROSITE" id="PS00211">
    <property type="entry name" value="ABC_TRANSPORTER_1"/>
    <property type="match status" value="1"/>
</dbReference>
<evidence type="ECO:0000259" key="9">
    <source>
        <dbReference type="PROSITE" id="PS50893"/>
    </source>
</evidence>
<dbReference type="InterPro" id="IPR036640">
    <property type="entry name" value="ABC1_TM_sf"/>
</dbReference>
<dbReference type="PROSITE" id="PS50893">
    <property type="entry name" value="ABC_TRANSPORTER_2"/>
    <property type="match status" value="1"/>
</dbReference>
<evidence type="ECO:0000313" key="12">
    <source>
        <dbReference type="Proteomes" id="UP001237448"/>
    </source>
</evidence>
<dbReference type="GO" id="GO:0005524">
    <property type="term" value="F:ATP binding"/>
    <property type="evidence" value="ECO:0007669"/>
    <property type="project" value="UniProtKB-KW"/>
</dbReference>
<evidence type="ECO:0000313" key="11">
    <source>
        <dbReference type="EMBL" id="MDQ0394244.1"/>
    </source>
</evidence>
<accession>A0ABU0FJF5</accession>
<dbReference type="SUPFAM" id="SSF90123">
    <property type="entry name" value="ABC transporter transmembrane region"/>
    <property type="match status" value="1"/>
</dbReference>
<dbReference type="InterPro" id="IPR003439">
    <property type="entry name" value="ABC_transporter-like_ATP-bd"/>
</dbReference>
<sequence>MTARTGFGQIVSLALAFVVVSVVKGLASYAKDTTMARIGNAIIAAVQRRVFGHVLQQGIPYFSERHSTELVSSNAFISNAARAGANLVVNSVTNILTVLSLTAVMIIRDPLLAVSALVVMPGAVFGIRYITHRIRSVVRRQYASLAQIAGIIQETAQGIRVVKSFGMEDAMRRRMEDGILLAQRTANKMAELSNRTSPLMETMGGVAVAAVIVYGGWRIVEGQLTLGGLTSFLVAFLMAYAPAKALAKTNVDLSAALAGVEMYYDILDLPPTEGAAELAKPPFVNKGGHIVFDNVRFGYKADEAVLRNLSFTAEAGKTTALVGQSGGGKSTIVNMILRFYDPQSGEISIDGQPLPSVSLPTLRAAMAYVGQDVFLFAGTIRENIASGRPGATGEQIIAAAKAAHAHEFISAFEKGYETEVGERGLQLSGGQRARIAIARAILRDASIILLDEATAALDSESEKAVQNALDDLCAGRTVVVIAHRLQTVQRADKICVVEAGQVVEEGTHEALLARRGRYAHLYTVQFREEPELSHA</sequence>
<comment type="caution">
    <text evidence="11">The sequence shown here is derived from an EMBL/GenBank/DDBJ whole genome shotgun (WGS) entry which is preliminary data.</text>
</comment>
<evidence type="ECO:0000256" key="5">
    <source>
        <dbReference type="ARBA" id="ARBA00022840"/>
    </source>
</evidence>
<dbReference type="Pfam" id="PF00664">
    <property type="entry name" value="ABC_membrane"/>
    <property type="match status" value="1"/>
</dbReference>
<dbReference type="CDD" id="cd18552">
    <property type="entry name" value="ABC_6TM_MsbA_like"/>
    <property type="match status" value="1"/>
</dbReference>
<comment type="similarity">
    <text evidence="2">Belongs to the ABC transporter superfamily.</text>
</comment>
<proteinExistence type="inferred from homology"/>
<evidence type="ECO:0000256" key="3">
    <source>
        <dbReference type="ARBA" id="ARBA00022692"/>
    </source>
</evidence>
<dbReference type="InterPro" id="IPR017871">
    <property type="entry name" value="ABC_transporter-like_CS"/>
</dbReference>
<gene>
    <name evidence="11" type="ORF">J3R73_004036</name>
</gene>
<dbReference type="SMART" id="SM00382">
    <property type="entry name" value="AAA"/>
    <property type="match status" value="1"/>
</dbReference>
<feature type="transmembrane region" description="Helical" evidence="8">
    <location>
        <begin position="87"/>
        <end position="107"/>
    </location>
</feature>
<evidence type="ECO:0000256" key="7">
    <source>
        <dbReference type="ARBA" id="ARBA00023136"/>
    </source>
</evidence>
<comment type="subcellular location">
    <subcellularLocation>
        <location evidence="1">Cell membrane</location>
        <topology evidence="1">Multi-pass membrane protein</topology>
    </subcellularLocation>
</comment>
<dbReference type="InterPro" id="IPR011527">
    <property type="entry name" value="ABC1_TM_dom"/>
</dbReference>
<dbReference type="Gene3D" id="3.40.50.300">
    <property type="entry name" value="P-loop containing nucleotide triphosphate hydrolases"/>
    <property type="match status" value="1"/>
</dbReference>
<dbReference type="EMBL" id="JAUSVK010000001">
    <property type="protein sequence ID" value="MDQ0394244.1"/>
    <property type="molecule type" value="Genomic_DNA"/>
</dbReference>
<dbReference type="InterPro" id="IPR039421">
    <property type="entry name" value="Type_1_exporter"/>
</dbReference>
<keyword evidence="4" id="KW-0547">Nucleotide-binding</keyword>
<dbReference type="PROSITE" id="PS50929">
    <property type="entry name" value="ABC_TM1F"/>
    <property type="match status" value="1"/>
</dbReference>
<keyword evidence="6 8" id="KW-1133">Transmembrane helix</keyword>
<dbReference type="Proteomes" id="UP001237448">
    <property type="component" value="Unassembled WGS sequence"/>
</dbReference>
<dbReference type="Gene3D" id="1.20.1560.10">
    <property type="entry name" value="ABC transporter type 1, transmembrane domain"/>
    <property type="match status" value="1"/>
</dbReference>
<keyword evidence="7 8" id="KW-0472">Membrane</keyword>
<evidence type="ECO:0000259" key="10">
    <source>
        <dbReference type="PROSITE" id="PS50929"/>
    </source>
</evidence>
<evidence type="ECO:0000256" key="2">
    <source>
        <dbReference type="ARBA" id="ARBA00005417"/>
    </source>
</evidence>
<keyword evidence="5 11" id="KW-0067">ATP-binding</keyword>
<keyword evidence="12" id="KW-1185">Reference proteome</keyword>
<feature type="domain" description="ABC transmembrane type-1" evidence="10">
    <location>
        <begin position="1"/>
        <end position="255"/>
    </location>
</feature>
<reference evidence="11 12" key="1">
    <citation type="submission" date="2023-07" db="EMBL/GenBank/DDBJ databases">
        <title>Genomic Encyclopedia of Type Strains, Phase IV (KMG-IV): sequencing the most valuable type-strain genomes for metagenomic binning, comparative biology and taxonomic classification.</title>
        <authorList>
            <person name="Goeker M."/>
        </authorList>
    </citation>
    <scope>NUCLEOTIDE SEQUENCE [LARGE SCALE GENOMIC DNA]</scope>
    <source>
        <strain evidence="11 12">DSM 5896</strain>
    </source>
</reference>
<feature type="transmembrane region" description="Helical" evidence="8">
    <location>
        <begin position="198"/>
        <end position="217"/>
    </location>
</feature>
<dbReference type="SUPFAM" id="SSF52540">
    <property type="entry name" value="P-loop containing nucleoside triphosphate hydrolases"/>
    <property type="match status" value="1"/>
</dbReference>
<feature type="transmembrane region" description="Helical" evidence="8">
    <location>
        <begin position="113"/>
        <end position="131"/>
    </location>
</feature>
<organism evidence="11 12">
    <name type="scientific">Labrys monachus</name>
    <dbReference type="NCBI Taxonomy" id="217067"/>
    <lineage>
        <taxon>Bacteria</taxon>
        <taxon>Pseudomonadati</taxon>
        <taxon>Pseudomonadota</taxon>
        <taxon>Alphaproteobacteria</taxon>
        <taxon>Hyphomicrobiales</taxon>
        <taxon>Xanthobacteraceae</taxon>
        <taxon>Labrys</taxon>
    </lineage>
</organism>
<feature type="domain" description="ABC transporter" evidence="9">
    <location>
        <begin position="290"/>
        <end position="524"/>
    </location>
</feature>
<dbReference type="InterPro" id="IPR027417">
    <property type="entry name" value="P-loop_NTPase"/>
</dbReference>
<dbReference type="PANTHER" id="PTHR24221:SF654">
    <property type="entry name" value="ATP-BINDING CASSETTE SUB-FAMILY B MEMBER 6"/>
    <property type="match status" value="1"/>
</dbReference>